<organism evidence="2 3">
    <name type="scientific">Enterococcus phoeniculicola ATCC BAA-412</name>
    <dbReference type="NCBI Taxonomy" id="1158610"/>
    <lineage>
        <taxon>Bacteria</taxon>
        <taxon>Bacillati</taxon>
        <taxon>Bacillota</taxon>
        <taxon>Bacilli</taxon>
        <taxon>Lactobacillales</taxon>
        <taxon>Enterococcaceae</taxon>
        <taxon>Enterococcus</taxon>
    </lineage>
</organism>
<dbReference type="PATRIC" id="fig|1158610.3.peg.2306"/>
<accession>R3W2V8</accession>
<evidence type="ECO:0000256" key="1">
    <source>
        <dbReference type="SAM" id="Phobius"/>
    </source>
</evidence>
<feature type="transmembrane region" description="Helical" evidence="1">
    <location>
        <begin position="6"/>
        <end position="25"/>
    </location>
</feature>
<comment type="caution">
    <text evidence="2">The sequence shown here is derived from an EMBL/GenBank/DDBJ whole genome shotgun (WGS) entry which is preliminary data.</text>
</comment>
<reference evidence="2 3" key="1">
    <citation type="submission" date="2013-02" db="EMBL/GenBank/DDBJ databases">
        <title>The Genome Sequence of Enterococcus phoeniculicola BAA-412.</title>
        <authorList>
            <consortium name="The Broad Institute Genome Sequencing Platform"/>
            <consortium name="The Broad Institute Genome Sequencing Center for Infectious Disease"/>
            <person name="Earl A.M."/>
            <person name="Gilmore M.S."/>
            <person name="Lebreton F."/>
            <person name="Walker B."/>
            <person name="Young S.K."/>
            <person name="Zeng Q."/>
            <person name="Gargeya S."/>
            <person name="Fitzgerald M."/>
            <person name="Haas B."/>
            <person name="Abouelleil A."/>
            <person name="Alvarado L."/>
            <person name="Arachchi H.M."/>
            <person name="Berlin A.M."/>
            <person name="Chapman S.B."/>
            <person name="Dewar J."/>
            <person name="Goldberg J."/>
            <person name="Griggs A."/>
            <person name="Gujja S."/>
            <person name="Hansen M."/>
            <person name="Howarth C."/>
            <person name="Imamovic A."/>
            <person name="Larimer J."/>
            <person name="McCowan C."/>
            <person name="Murphy C."/>
            <person name="Neiman D."/>
            <person name="Pearson M."/>
            <person name="Priest M."/>
            <person name="Roberts A."/>
            <person name="Saif S."/>
            <person name="Shea T."/>
            <person name="Sisk P."/>
            <person name="Sykes S."/>
            <person name="Wortman J."/>
            <person name="Nusbaum C."/>
            <person name="Birren B."/>
        </authorList>
    </citation>
    <scope>NUCLEOTIDE SEQUENCE [LARGE SCALE GENOMIC DNA]</scope>
    <source>
        <strain evidence="2 3">ATCC BAA-412</strain>
    </source>
</reference>
<dbReference type="AlphaFoldDB" id="R3W2V8"/>
<keyword evidence="3" id="KW-1185">Reference proteome</keyword>
<proteinExistence type="predicted"/>
<gene>
    <name evidence="2" type="ORF">UC3_02330</name>
</gene>
<dbReference type="EMBL" id="AJAT01000017">
    <property type="protein sequence ID" value="EOL41982.1"/>
    <property type="molecule type" value="Genomic_DNA"/>
</dbReference>
<evidence type="ECO:0000313" key="2">
    <source>
        <dbReference type="EMBL" id="EOL41982.1"/>
    </source>
</evidence>
<keyword evidence="1" id="KW-0812">Transmembrane</keyword>
<protein>
    <submittedName>
        <fullName evidence="2">Uncharacterized protein</fullName>
    </submittedName>
</protein>
<keyword evidence="1" id="KW-0472">Membrane</keyword>
<name>R3W2V8_9ENTE</name>
<sequence>MIFEITIVFGVLAICMGILLSLNGIRWGGFNKESKFPLRITEKEYLYISLFFIMSGLLLIFVALKFL</sequence>
<dbReference type="Proteomes" id="UP000013785">
    <property type="component" value="Unassembled WGS sequence"/>
</dbReference>
<keyword evidence="1" id="KW-1133">Transmembrane helix</keyword>
<feature type="transmembrane region" description="Helical" evidence="1">
    <location>
        <begin position="45"/>
        <end position="64"/>
    </location>
</feature>
<dbReference type="HOGENOM" id="CLU_2805842_0_0_9"/>
<evidence type="ECO:0000313" key="3">
    <source>
        <dbReference type="Proteomes" id="UP000013785"/>
    </source>
</evidence>